<dbReference type="InterPro" id="IPR050951">
    <property type="entry name" value="Retrovirus_Pol_polyprotein"/>
</dbReference>
<dbReference type="Pfam" id="PF00078">
    <property type="entry name" value="RVT_1"/>
    <property type="match status" value="1"/>
</dbReference>
<organism evidence="4 5">
    <name type="scientific">Ignelater luminosus</name>
    <name type="common">Cucubano</name>
    <name type="synonym">Pyrophorus luminosus</name>
    <dbReference type="NCBI Taxonomy" id="2038154"/>
    <lineage>
        <taxon>Eukaryota</taxon>
        <taxon>Metazoa</taxon>
        <taxon>Ecdysozoa</taxon>
        <taxon>Arthropoda</taxon>
        <taxon>Hexapoda</taxon>
        <taxon>Insecta</taxon>
        <taxon>Pterygota</taxon>
        <taxon>Neoptera</taxon>
        <taxon>Endopterygota</taxon>
        <taxon>Coleoptera</taxon>
        <taxon>Polyphaga</taxon>
        <taxon>Elateriformia</taxon>
        <taxon>Elateroidea</taxon>
        <taxon>Elateridae</taxon>
        <taxon>Agrypninae</taxon>
        <taxon>Pyrophorini</taxon>
        <taxon>Ignelater</taxon>
    </lineage>
</organism>
<sequence>KHIEQLFQGVSNVFIFQDDTLVGHKEGENHLDILRLVFDKLAKAGLKVNVEKCKFLQDEIKYLGFVLTKHDLSKDMSKVQAVNDTPYPTAIKQLRSFLGMANYYSRFIPKIADLLEPMYKLLRKGQTFHFNNRCKNAFHELKSIIRSEQVLPYLDPQLPIYITTDASQTGMSRVLSHIMPDGTEKMVACVSRTFTKAELNYSTVHREALACIFAVKKFADYVFGQKFTISTDQRALIAILGNTKETNETYANRLKRYALYLSNFSYQIEHIKGQHNIIADCFSKLTVEKKDNDNTDACEDEGLYFTDTTLLDISQILVETQKD</sequence>
<feature type="domain" description="Reverse transcriptase" evidence="3">
    <location>
        <begin position="1"/>
        <end position="67"/>
    </location>
</feature>
<dbReference type="InterPro" id="IPR043128">
    <property type="entry name" value="Rev_trsase/Diguanyl_cyclase"/>
</dbReference>
<dbReference type="GO" id="GO:0003676">
    <property type="term" value="F:nucleic acid binding"/>
    <property type="evidence" value="ECO:0007669"/>
    <property type="project" value="InterPro"/>
</dbReference>
<dbReference type="InterPro" id="IPR043502">
    <property type="entry name" value="DNA/RNA_pol_sf"/>
</dbReference>
<evidence type="ECO:0000313" key="4">
    <source>
        <dbReference type="EMBL" id="KAF2896182.1"/>
    </source>
</evidence>
<accession>A0A8K0D4R2</accession>
<keyword evidence="5" id="KW-1185">Reference proteome</keyword>
<evidence type="ECO:0000256" key="1">
    <source>
        <dbReference type="ARBA" id="ARBA00012493"/>
    </source>
</evidence>
<dbReference type="AlphaFoldDB" id="A0A8K0D4R2"/>
<gene>
    <name evidence="4" type="ORF">ILUMI_09993</name>
</gene>
<dbReference type="PANTHER" id="PTHR37984:SF5">
    <property type="entry name" value="PROTEIN NYNRIN-LIKE"/>
    <property type="match status" value="1"/>
</dbReference>
<evidence type="ECO:0000313" key="5">
    <source>
        <dbReference type="Proteomes" id="UP000801492"/>
    </source>
</evidence>
<dbReference type="PROSITE" id="PS50878">
    <property type="entry name" value="RT_POL"/>
    <property type="match status" value="1"/>
</dbReference>
<dbReference type="InterPro" id="IPR036397">
    <property type="entry name" value="RNaseH_sf"/>
</dbReference>
<reference evidence="4" key="1">
    <citation type="submission" date="2019-08" db="EMBL/GenBank/DDBJ databases">
        <title>The genome of the North American firefly Photinus pyralis.</title>
        <authorList>
            <consortium name="Photinus pyralis genome working group"/>
            <person name="Fallon T.R."/>
            <person name="Sander Lower S.E."/>
            <person name="Weng J.-K."/>
        </authorList>
    </citation>
    <scope>NUCLEOTIDE SEQUENCE</scope>
    <source>
        <strain evidence="4">TRF0915ILg1</strain>
        <tissue evidence="4">Whole body</tissue>
    </source>
</reference>
<dbReference type="SUPFAM" id="SSF56672">
    <property type="entry name" value="DNA/RNA polymerases"/>
    <property type="match status" value="1"/>
</dbReference>
<protein>
    <recommendedName>
        <fullName evidence="1">RNA-directed DNA polymerase</fullName>
        <ecNumber evidence="1">2.7.7.49</ecNumber>
    </recommendedName>
</protein>
<comment type="caution">
    <text evidence="4">The sequence shown here is derived from an EMBL/GenBank/DDBJ whole genome shotgun (WGS) entry which is preliminary data.</text>
</comment>
<dbReference type="EC" id="2.7.7.49" evidence="1"/>
<dbReference type="Gene3D" id="3.30.420.10">
    <property type="entry name" value="Ribonuclease H-like superfamily/Ribonuclease H"/>
    <property type="match status" value="1"/>
</dbReference>
<dbReference type="InterPro" id="IPR041577">
    <property type="entry name" value="RT_RNaseH_2"/>
</dbReference>
<name>A0A8K0D4R2_IGNLU</name>
<dbReference type="Gene3D" id="3.30.70.270">
    <property type="match status" value="2"/>
</dbReference>
<evidence type="ECO:0000256" key="2">
    <source>
        <dbReference type="ARBA" id="ARBA00023268"/>
    </source>
</evidence>
<dbReference type="PANTHER" id="PTHR37984">
    <property type="entry name" value="PROTEIN CBG26694"/>
    <property type="match status" value="1"/>
</dbReference>
<proteinExistence type="predicted"/>
<dbReference type="EMBL" id="VTPC01005311">
    <property type="protein sequence ID" value="KAF2896182.1"/>
    <property type="molecule type" value="Genomic_DNA"/>
</dbReference>
<evidence type="ECO:0000259" key="3">
    <source>
        <dbReference type="PROSITE" id="PS50878"/>
    </source>
</evidence>
<dbReference type="CDD" id="cd09274">
    <property type="entry name" value="RNase_HI_RT_Ty3"/>
    <property type="match status" value="1"/>
</dbReference>
<dbReference type="FunFam" id="3.30.70.270:FF:000020">
    <property type="entry name" value="Transposon Tf2-6 polyprotein-like Protein"/>
    <property type="match status" value="1"/>
</dbReference>
<dbReference type="GO" id="GO:0003964">
    <property type="term" value="F:RNA-directed DNA polymerase activity"/>
    <property type="evidence" value="ECO:0007669"/>
    <property type="project" value="UniProtKB-EC"/>
</dbReference>
<dbReference type="Proteomes" id="UP000801492">
    <property type="component" value="Unassembled WGS sequence"/>
</dbReference>
<dbReference type="InterPro" id="IPR000477">
    <property type="entry name" value="RT_dom"/>
</dbReference>
<dbReference type="Pfam" id="PF17919">
    <property type="entry name" value="RT_RNaseH_2"/>
    <property type="match status" value="1"/>
</dbReference>
<dbReference type="OrthoDB" id="6745853at2759"/>
<feature type="non-terminal residue" evidence="4">
    <location>
        <position position="1"/>
    </location>
</feature>
<keyword evidence="2" id="KW-0511">Multifunctional enzyme</keyword>